<keyword evidence="3" id="KW-0067">ATP-binding</keyword>
<dbReference type="Pfam" id="PF00118">
    <property type="entry name" value="Cpn60_TCP1"/>
    <property type="match status" value="1"/>
</dbReference>
<dbReference type="PANTHER" id="PTHR11353">
    <property type="entry name" value="CHAPERONIN"/>
    <property type="match status" value="1"/>
</dbReference>
<evidence type="ECO:0000256" key="2">
    <source>
        <dbReference type="ARBA" id="ARBA00022741"/>
    </source>
</evidence>
<evidence type="ECO:0000313" key="6">
    <source>
        <dbReference type="Proteomes" id="UP000728185"/>
    </source>
</evidence>
<dbReference type="AlphaFoldDB" id="A0A8E0RZC6"/>
<comment type="caution">
    <text evidence="5">The sequence shown here is derived from an EMBL/GenBank/DDBJ whole genome shotgun (WGS) entry which is preliminary data.</text>
</comment>
<dbReference type="InterPro" id="IPR017998">
    <property type="entry name" value="Chaperone_TCP-1"/>
</dbReference>
<name>A0A8E0RZC6_9TREM</name>
<proteinExistence type="inferred from homology"/>
<reference evidence="5" key="1">
    <citation type="submission" date="2019-05" db="EMBL/GenBank/DDBJ databases">
        <title>Annotation for the trematode Fasciolopsis buski.</title>
        <authorList>
            <person name="Choi Y.-J."/>
        </authorList>
    </citation>
    <scope>NUCLEOTIDE SEQUENCE</scope>
    <source>
        <strain evidence="5">HT</strain>
        <tissue evidence="5">Whole worm</tissue>
    </source>
</reference>
<dbReference type="OrthoDB" id="10052040at2759"/>
<dbReference type="SUPFAM" id="SSF48592">
    <property type="entry name" value="GroEL equatorial domain-like"/>
    <property type="match status" value="1"/>
</dbReference>
<accession>A0A8E0RZC6</accession>
<dbReference type="Gene3D" id="3.50.7.10">
    <property type="entry name" value="GroEL"/>
    <property type="match status" value="1"/>
</dbReference>
<protein>
    <submittedName>
        <fullName evidence="5">Chaperonin-containing TCP1 subunit 6A (Zeta 1)</fullName>
    </submittedName>
</protein>
<dbReference type="GO" id="GO:0005524">
    <property type="term" value="F:ATP binding"/>
    <property type="evidence" value="ECO:0007669"/>
    <property type="project" value="UniProtKB-KW"/>
</dbReference>
<evidence type="ECO:0000256" key="1">
    <source>
        <dbReference type="ARBA" id="ARBA00008020"/>
    </source>
</evidence>
<dbReference type="FunFam" id="3.30.260.10:FF:000017">
    <property type="entry name" value="T-complex protein 1 subunit zeta"/>
    <property type="match status" value="1"/>
</dbReference>
<dbReference type="InterPro" id="IPR027409">
    <property type="entry name" value="GroEL-like_apical_dom_sf"/>
</dbReference>
<dbReference type="InterPro" id="IPR027410">
    <property type="entry name" value="TCP-1-like_intermed_sf"/>
</dbReference>
<dbReference type="Gene3D" id="1.10.560.10">
    <property type="entry name" value="GroEL-like equatorial domain"/>
    <property type="match status" value="1"/>
</dbReference>
<dbReference type="EMBL" id="LUCM01005871">
    <property type="protein sequence ID" value="KAA0192142.1"/>
    <property type="molecule type" value="Genomic_DNA"/>
</dbReference>
<dbReference type="FunFam" id="1.10.560.10:FF:000038">
    <property type="entry name" value="Chaperonin containing TCP1 subunit 6B"/>
    <property type="match status" value="1"/>
</dbReference>
<evidence type="ECO:0000313" key="5">
    <source>
        <dbReference type="EMBL" id="KAA0192142.1"/>
    </source>
</evidence>
<dbReference type="InterPro" id="IPR002423">
    <property type="entry name" value="Cpn60/GroEL/TCP-1"/>
</dbReference>
<comment type="similarity">
    <text evidence="1">Belongs to the TCP-1 chaperonin family.</text>
</comment>
<dbReference type="Proteomes" id="UP000728185">
    <property type="component" value="Unassembled WGS sequence"/>
</dbReference>
<keyword evidence="6" id="KW-1185">Reference proteome</keyword>
<dbReference type="Gene3D" id="3.30.260.10">
    <property type="entry name" value="TCP-1-like chaperonin intermediate domain"/>
    <property type="match status" value="1"/>
</dbReference>
<dbReference type="GO" id="GO:0140662">
    <property type="term" value="F:ATP-dependent protein folding chaperone"/>
    <property type="evidence" value="ECO:0007669"/>
    <property type="project" value="InterPro"/>
</dbReference>
<organism evidence="5 6">
    <name type="scientific">Fasciolopsis buskii</name>
    <dbReference type="NCBI Taxonomy" id="27845"/>
    <lineage>
        <taxon>Eukaryota</taxon>
        <taxon>Metazoa</taxon>
        <taxon>Spiralia</taxon>
        <taxon>Lophotrochozoa</taxon>
        <taxon>Platyhelminthes</taxon>
        <taxon>Trematoda</taxon>
        <taxon>Digenea</taxon>
        <taxon>Plagiorchiida</taxon>
        <taxon>Echinostomata</taxon>
        <taxon>Echinostomatoidea</taxon>
        <taxon>Fasciolidae</taxon>
        <taxon>Fasciolopsis</taxon>
    </lineage>
</organism>
<keyword evidence="2" id="KW-0547">Nucleotide-binding</keyword>
<sequence length="172" mass="18820">MLTFFVPFSQGEEKFTFIEECKNPRSVTLLMKGPNKHTLTQLKDAINDGLRAAKNTLEDGCVVPGAGAFEIVAHRELTKYAEEVKGRARLGVQAFSNALLVIPKVLATNAGHDAQDVMVKLLEESARVEKRTGKNPPTEIVGIDLVTGDALVPAQIGIYDNFIVKKQIISSW</sequence>
<dbReference type="InterPro" id="IPR027413">
    <property type="entry name" value="GROEL-like_equatorial_sf"/>
</dbReference>
<evidence type="ECO:0000256" key="3">
    <source>
        <dbReference type="ARBA" id="ARBA00022840"/>
    </source>
</evidence>
<gene>
    <name evidence="5" type="ORF">FBUS_11288</name>
</gene>
<evidence type="ECO:0000256" key="4">
    <source>
        <dbReference type="ARBA" id="ARBA00023186"/>
    </source>
</evidence>
<keyword evidence="4" id="KW-0143">Chaperone</keyword>